<keyword evidence="11 19" id="KW-0460">Magnesium</keyword>
<evidence type="ECO:0000256" key="19">
    <source>
        <dbReference type="HAMAP-Rule" id="MF_00719"/>
    </source>
</evidence>
<dbReference type="GO" id="GO:0051073">
    <property type="term" value="F:adenosylcobinamide-GDP ribazoletransferase activity"/>
    <property type="evidence" value="ECO:0007669"/>
    <property type="project" value="UniProtKB-UniRule"/>
</dbReference>
<dbReference type="PANTHER" id="PTHR34148:SF1">
    <property type="entry name" value="ADENOSYLCOBINAMIDE-GDP RIBAZOLETRANSFERASE"/>
    <property type="match status" value="1"/>
</dbReference>
<gene>
    <name evidence="19 20" type="primary">cobS</name>
    <name evidence="20" type="ORF">COV72_00855</name>
</gene>
<comment type="pathway">
    <text evidence="3 19">Cofactor biosynthesis; adenosylcobalamin biosynthesis; adenosylcobalamin from cob(II)yrinate a,c-diamide: step 7/7.</text>
</comment>
<evidence type="ECO:0000256" key="17">
    <source>
        <dbReference type="ARBA" id="ARBA00048623"/>
    </source>
</evidence>
<keyword evidence="7 19" id="KW-1003">Cell membrane</keyword>
<accession>A0A2H0LZR2</accession>
<feature type="transmembrane region" description="Helical" evidence="19">
    <location>
        <begin position="106"/>
        <end position="129"/>
    </location>
</feature>
<reference evidence="20 21" key="1">
    <citation type="submission" date="2017-09" db="EMBL/GenBank/DDBJ databases">
        <title>Depth-based differentiation of microbial function through sediment-hosted aquifers and enrichment of novel symbionts in the deep terrestrial subsurface.</title>
        <authorList>
            <person name="Probst A.J."/>
            <person name="Ladd B."/>
            <person name="Jarett J.K."/>
            <person name="Geller-Mcgrath D.E."/>
            <person name="Sieber C.M."/>
            <person name="Emerson J.B."/>
            <person name="Anantharaman K."/>
            <person name="Thomas B.C."/>
            <person name="Malmstrom R."/>
            <person name="Stieglmeier M."/>
            <person name="Klingl A."/>
            <person name="Woyke T."/>
            <person name="Ryan C.M."/>
            <person name="Banfield J.F."/>
        </authorList>
    </citation>
    <scope>NUCLEOTIDE SEQUENCE [LARGE SCALE GENOMIC DNA]</scope>
    <source>
        <strain evidence="20">CG11_big_fil_rev_8_21_14_0_20_42_13</strain>
    </source>
</reference>
<evidence type="ECO:0000256" key="14">
    <source>
        <dbReference type="ARBA" id="ARBA00025228"/>
    </source>
</evidence>
<dbReference type="GO" id="GO:0005886">
    <property type="term" value="C:plasma membrane"/>
    <property type="evidence" value="ECO:0007669"/>
    <property type="project" value="UniProtKB-SubCell"/>
</dbReference>
<evidence type="ECO:0000256" key="15">
    <source>
        <dbReference type="ARBA" id="ARBA00032605"/>
    </source>
</evidence>
<evidence type="ECO:0000256" key="4">
    <source>
        <dbReference type="ARBA" id="ARBA00010561"/>
    </source>
</evidence>
<keyword evidence="9 19" id="KW-0808">Transferase</keyword>
<evidence type="ECO:0000256" key="8">
    <source>
        <dbReference type="ARBA" id="ARBA00022573"/>
    </source>
</evidence>
<proteinExistence type="inferred from homology"/>
<dbReference type="InterPro" id="IPR003805">
    <property type="entry name" value="CobS"/>
</dbReference>
<comment type="caution">
    <text evidence="20">The sequence shown here is derived from an EMBL/GenBank/DDBJ whole genome shotgun (WGS) entry which is preliminary data.</text>
</comment>
<dbReference type="UniPathway" id="UPA00148">
    <property type="reaction ID" value="UER00238"/>
</dbReference>
<evidence type="ECO:0000256" key="2">
    <source>
        <dbReference type="ARBA" id="ARBA00004651"/>
    </source>
</evidence>
<dbReference type="EC" id="2.7.8.26" evidence="5 19"/>
<feature type="transmembrane region" description="Helical" evidence="19">
    <location>
        <begin position="194"/>
        <end position="212"/>
    </location>
</feature>
<keyword evidence="8 19" id="KW-0169">Cobalamin biosynthesis</keyword>
<evidence type="ECO:0000256" key="1">
    <source>
        <dbReference type="ARBA" id="ARBA00001946"/>
    </source>
</evidence>
<organism evidence="20 21">
    <name type="scientific">Candidatus Ghiorseimicrobium undicola</name>
    <dbReference type="NCBI Taxonomy" id="1974746"/>
    <lineage>
        <taxon>Bacteria</taxon>
        <taxon>Pseudomonadati</taxon>
        <taxon>Candidatus Omnitrophota</taxon>
        <taxon>Candidatus Ghiorseimicrobium</taxon>
    </lineage>
</organism>
<sequence>MKQFLLALQFLTIIPVRIKEVAEENIAQSMIFFPAVGLLLGVILCACDGLLSQLGLIRFCADTLLVGLLIILTGAIHLDGLADTVDAFASGKDKDGMLRVMRDSNIGTMGALSLILALLIKIGLISSLASAKYPALILMCVLSRWAQVCAVFFLPYARGEGKAKLFIKGMNRNIFIFAGLSSLGIIFIAWRIKAILVFVSAAAFTWVCLKCLRRKFGGATGDTIGAISELAEIVVLFSVIILEGG</sequence>
<evidence type="ECO:0000313" key="20">
    <source>
        <dbReference type="EMBL" id="PIQ89876.1"/>
    </source>
</evidence>
<evidence type="ECO:0000256" key="6">
    <source>
        <dbReference type="ARBA" id="ARBA00015850"/>
    </source>
</evidence>
<comment type="similarity">
    <text evidence="4 19">Belongs to the CobS family.</text>
</comment>
<comment type="cofactor">
    <cofactor evidence="1 19">
        <name>Mg(2+)</name>
        <dbReference type="ChEBI" id="CHEBI:18420"/>
    </cofactor>
</comment>
<dbReference type="EMBL" id="PCWA01000014">
    <property type="protein sequence ID" value="PIQ89876.1"/>
    <property type="molecule type" value="Genomic_DNA"/>
</dbReference>
<dbReference type="Pfam" id="PF02654">
    <property type="entry name" value="CobS"/>
    <property type="match status" value="1"/>
</dbReference>
<evidence type="ECO:0000256" key="16">
    <source>
        <dbReference type="ARBA" id="ARBA00032853"/>
    </source>
</evidence>
<dbReference type="AlphaFoldDB" id="A0A2H0LZR2"/>
<evidence type="ECO:0000256" key="3">
    <source>
        <dbReference type="ARBA" id="ARBA00004663"/>
    </source>
</evidence>
<comment type="catalytic activity">
    <reaction evidence="18 19">
        <text>alpha-ribazole 5'-phosphate + adenosylcob(III)inamide-GDP = adenosylcob(III)alamin 5'-phosphate + GMP + H(+)</text>
        <dbReference type="Rhea" id="RHEA:23560"/>
        <dbReference type="ChEBI" id="CHEBI:15378"/>
        <dbReference type="ChEBI" id="CHEBI:57918"/>
        <dbReference type="ChEBI" id="CHEBI:58115"/>
        <dbReference type="ChEBI" id="CHEBI:60487"/>
        <dbReference type="ChEBI" id="CHEBI:60493"/>
        <dbReference type="EC" id="2.7.8.26"/>
    </reaction>
</comment>
<feature type="transmembrane region" description="Helical" evidence="19">
    <location>
        <begin position="135"/>
        <end position="157"/>
    </location>
</feature>
<evidence type="ECO:0000256" key="11">
    <source>
        <dbReference type="ARBA" id="ARBA00022842"/>
    </source>
</evidence>
<evidence type="ECO:0000256" key="10">
    <source>
        <dbReference type="ARBA" id="ARBA00022692"/>
    </source>
</evidence>
<name>A0A2H0LZR2_9BACT</name>
<comment type="function">
    <text evidence="14 19">Joins adenosylcobinamide-GDP and alpha-ribazole to generate adenosylcobalamin (Ado-cobalamin). Also synthesizes adenosylcobalamin 5'-phosphate from adenosylcobinamide-GDP and alpha-ribazole 5'-phosphate.</text>
</comment>
<dbReference type="NCBIfam" id="TIGR00317">
    <property type="entry name" value="cobS"/>
    <property type="match status" value="1"/>
</dbReference>
<evidence type="ECO:0000256" key="18">
    <source>
        <dbReference type="ARBA" id="ARBA00049504"/>
    </source>
</evidence>
<dbReference type="Proteomes" id="UP000229641">
    <property type="component" value="Unassembled WGS sequence"/>
</dbReference>
<keyword evidence="10 19" id="KW-0812">Transmembrane</keyword>
<evidence type="ECO:0000256" key="7">
    <source>
        <dbReference type="ARBA" id="ARBA00022475"/>
    </source>
</evidence>
<dbReference type="GO" id="GO:0009236">
    <property type="term" value="P:cobalamin biosynthetic process"/>
    <property type="evidence" value="ECO:0007669"/>
    <property type="project" value="UniProtKB-UniRule"/>
</dbReference>
<feature type="transmembrane region" description="Helical" evidence="19">
    <location>
        <begin position="28"/>
        <end position="51"/>
    </location>
</feature>
<comment type="catalytic activity">
    <reaction evidence="17 19">
        <text>alpha-ribazole + adenosylcob(III)inamide-GDP = adenosylcob(III)alamin + GMP + H(+)</text>
        <dbReference type="Rhea" id="RHEA:16049"/>
        <dbReference type="ChEBI" id="CHEBI:10329"/>
        <dbReference type="ChEBI" id="CHEBI:15378"/>
        <dbReference type="ChEBI" id="CHEBI:18408"/>
        <dbReference type="ChEBI" id="CHEBI:58115"/>
        <dbReference type="ChEBI" id="CHEBI:60487"/>
        <dbReference type="EC" id="2.7.8.26"/>
    </reaction>
</comment>
<dbReference type="PANTHER" id="PTHR34148">
    <property type="entry name" value="ADENOSYLCOBINAMIDE-GDP RIBAZOLETRANSFERASE"/>
    <property type="match status" value="1"/>
</dbReference>
<dbReference type="GO" id="GO:0008818">
    <property type="term" value="F:cobalamin 5'-phosphate synthase activity"/>
    <property type="evidence" value="ECO:0007669"/>
    <property type="project" value="UniProtKB-UniRule"/>
</dbReference>
<evidence type="ECO:0000256" key="13">
    <source>
        <dbReference type="ARBA" id="ARBA00023136"/>
    </source>
</evidence>
<keyword evidence="13 19" id="KW-0472">Membrane</keyword>
<evidence type="ECO:0000256" key="9">
    <source>
        <dbReference type="ARBA" id="ARBA00022679"/>
    </source>
</evidence>
<keyword evidence="12 19" id="KW-1133">Transmembrane helix</keyword>
<evidence type="ECO:0000313" key="21">
    <source>
        <dbReference type="Proteomes" id="UP000229641"/>
    </source>
</evidence>
<dbReference type="HAMAP" id="MF_00719">
    <property type="entry name" value="CobS"/>
    <property type="match status" value="1"/>
</dbReference>
<evidence type="ECO:0000256" key="5">
    <source>
        <dbReference type="ARBA" id="ARBA00013200"/>
    </source>
</evidence>
<protein>
    <recommendedName>
        <fullName evidence="6 19">Adenosylcobinamide-GDP ribazoletransferase</fullName>
        <ecNumber evidence="5 19">2.7.8.26</ecNumber>
    </recommendedName>
    <alternativeName>
        <fullName evidence="16 19">Cobalamin synthase</fullName>
    </alternativeName>
    <alternativeName>
        <fullName evidence="15 19">Cobalamin-5'-phosphate synthase</fullName>
    </alternativeName>
</protein>
<comment type="subcellular location">
    <subcellularLocation>
        <location evidence="2 19">Cell membrane</location>
        <topology evidence="2 19">Multi-pass membrane protein</topology>
    </subcellularLocation>
</comment>
<evidence type="ECO:0000256" key="12">
    <source>
        <dbReference type="ARBA" id="ARBA00022989"/>
    </source>
</evidence>